<protein>
    <recommendedName>
        <fullName evidence="3">Homeobox protein Nkx-2.5</fullName>
    </recommendedName>
    <alternativeName>
        <fullName evidence="8">Homeobox protein NK-2 homolog E</fullName>
    </alternativeName>
</protein>
<reference evidence="13 14" key="1">
    <citation type="journal article" date="2024" name="Proc. Natl. Acad. Sci. U.S.A.">
        <title>The genetic regulatory architecture and epigenomic basis for age-related changes in rattlesnake venom.</title>
        <authorList>
            <person name="Hogan M.P."/>
            <person name="Holding M.L."/>
            <person name="Nystrom G.S."/>
            <person name="Colston T.J."/>
            <person name="Bartlett D.A."/>
            <person name="Mason A.J."/>
            <person name="Ellsworth S.A."/>
            <person name="Rautsaw R.M."/>
            <person name="Lawrence K.C."/>
            <person name="Strickland J.L."/>
            <person name="He B."/>
            <person name="Fraser P."/>
            <person name="Margres M.J."/>
            <person name="Gilbert D.M."/>
            <person name="Gibbs H.L."/>
            <person name="Parkinson C.L."/>
            <person name="Rokyta D.R."/>
        </authorList>
    </citation>
    <scope>NUCLEOTIDE SEQUENCE [LARGE SCALE GENOMIC DNA]</scope>
    <source>
        <strain evidence="13">DRR0105</strain>
    </source>
</reference>
<keyword evidence="5 9" id="KW-0238">DNA-binding</keyword>
<dbReference type="AlphaFoldDB" id="A0AAW1BX86"/>
<dbReference type="InterPro" id="IPR017970">
    <property type="entry name" value="Homeobox_CS"/>
</dbReference>
<dbReference type="PANTHER" id="PTHR24340">
    <property type="entry name" value="HOMEOBOX PROTEIN NKX"/>
    <property type="match status" value="1"/>
</dbReference>
<dbReference type="Pfam" id="PF00046">
    <property type="entry name" value="Homeodomain"/>
    <property type="match status" value="1"/>
</dbReference>
<dbReference type="InterPro" id="IPR020479">
    <property type="entry name" value="HD_metazoa"/>
</dbReference>
<evidence type="ECO:0000313" key="14">
    <source>
        <dbReference type="Proteomes" id="UP001474421"/>
    </source>
</evidence>
<evidence type="ECO:0000256" key="4">
    <source>
        <dbReference type="ARBA" id="ARBA00022473"/>
    </source>
</evidence>
<name>A0AAW1BX86_CROAD</name>
<accession>A0AAW1BX86</accession>
<evidence type="ECO:0000313" key="13">
    <source>
        <dbReference type="EMBL" id="KAK9406630.1"/>
    </source>
</evidence>
<dbReference type="Gene3D" id="1.10.10.60">
    <property type="entry name" value="Homeodomain-like"/>
    <property type="match status" value="1"/>
</dbReference>
<evidence type="ECO:0000256" key="11">
    <source>
        <dbReference type="SAM" id="Coils"/>
    </source>
</evidence>
<dbReference type="GO" id="GO:0005634">
    <property type="term" value="C:nucleus"/>
    <property type="evidence" value="ECO:0007669"/>
    <property type="project" value="UniProtKB-SubCell"/>
</dbReference>
<evidence type="ECO:0000256" key="10">
    <source>
        <dbReference type="RuleBase" id="RU000682"/>
    </source>
</evidence>
<feature type="DNA-binding region" description="Homeobox" evidence="9">
    <location>
        <begin position="124"/>
        <end position="183"/>
    </location>
</feature>
<evidence type="ECO:0000256" key="9">
    <source>
        <dbReference type="PROSITE-ProRule" id="PRU00108"/>
    </source>
</evidence>
<evidence type="ECO:0000256" key="3">
    <source>
        <dbReference type="ARBA" id="ARBA00014179"/>
    </source>
</evidence>
<dbReference type="PRINTS" id="PR00024">
    <property type="entry name" value="HOMEOBOX"/>
</dbReference>
<dbReference type="SUPFAM" id="SSF46689">
    <property type="entry name" value="Homeodomain-like"/>
    <property type="match status" value="1"/>
</dbReference>
<evidence type="ECO:0000256" key="7">
    <source>
        <dbReference type="ARBA" id="ARBA00023242"/>
    </source>
</evidence>
<dbReference type="PANTHER" id="PTHR24340:SF28">
    <property type="entry name" value="HOMEOBOX PROTEIN NKX-2.5"/>
    <property type="match status" value="1"/>
</dbReference>
<evidence type="ECO:0000259" key="12">
    <source>
        <dbReference type="PROSITE" id="PS50071"/>
    </source>
</evidence>
<evidence type="ECO:0000256" key="1">
    <source>
        <dbReference type="ARBA" id="ARBA00004123"/>
    </source>
</evidence>
<dbReference type="InterPro" id="IPR001356">
    <property type="entry name" value="HD"/>
</dbReference>
<proteinExistence type="inferred from homology"/>
<dbReference type="GO" id="GO:0000981">
    <property type="term" value="F:DNA-binding transcription factor activity, RNA polymerase II-specific"/>
    <property type="evidence" value="ECO:0007669"/>
    <property type="project" value="InterPro"/>
</dbReference>
<dbReference type="PROSITE" id="PS00027">
    <property type="entry name" value="HOMEOBOX_1"/>
    <property type="match status" value="1"/>
</dbReference>
<dbReference type="InterPro" id="IPR009057">
    <property type="entry name" value="Homeodomain-like_sf"/>
</dbReference>
<dbReference type="GO" id="GO:0030154">
    <property type="term" value="P:cell differentiation"/>
    <property type="evidence" value="ECO:0007669"/>
    <property type="project" value="TreeGrafter"/>
</dbReference>
<dbReference type="EMBL" id="JAOTOJ010000002">
    <property type="protein sequence ID" value="KAK9406630.1"/>
    <property type="molecule type" value="Genomic_DNA"/>
</dbReference>
<keyword evidence="4" id="KW-0217">Developmental protein</keyword>
<comment type="caution">
    <text evidence="13">The sequence shown here is derived from an EMBL/GenBank/DDBJ whole genome shotgun (WGS) entry which is preliminary data.</text>
</comment>
<dbReference type="SMART" id="SM00389">
    <property type="entry name" value="HOX"/>
    <property type="match status" value="1"/>
</dbReference>
<dbReference type="FunFam" id="1.10.10.60:FF:000078">
    <property type="entry name" value="NK2 homeobox 3"/>
    <property type="match status" value="1"/>
</dbReference>
<evidence type="ECO:0000256" key="2">
    <source>
        <dbReference type="ARBA" id="ARBA00005661"/>
    </source>
</evidence>
<evidence type="ECO:0000256" key="5">
    <source>
        <dbReference type="ARBA" id="ARBA00023125"/>
    </source>
</evidence>
<evidence type="ECO:0000256" key="6">
    <source>
        <dbReference type="ARBA" id="ARBA00023155"/>
    </source>
</evidence>
<feature type="domain" description="Homeobox" evidence="12">
    <location>
        <begin position="122"/>
        <end position="182"/>
    </location>
</feature>
<keyword evidence="6 9" id="KW-0371">Homeobox</keyword>
<dbReference type="Proteomes" id="UP001474421">
    <property type="component" value="Unassembled WGS sequence"/>
</dbReference>
<dbReference type="InterPro" id="IPR050394">
    <property type="entry name" value="Homeobox_NK-like"/>
</dbReference>
<dbReference type="GO" id="GO:0000978">
    <property type="term" value="F:RNA polymerase II cis-regulatory region sequence-specific DNA binding"/>
    <property type="evidence" value="ECO:0007669"/>
    <property type="project" value="TreeGrafter"/>
</dbReference>
<comment type="similarity">
    <text evidence="2">Belongs to the NK-2 homeobox family.</text>
</comment>
<dbReference type="PROSITE" id="PS50071">
    <property type="entry name" value="HOMEOBOX_2"/>
    <property type="match status" value="1"/>
</dbReference>
<feature type="coiled-coil region" evidence="11">
    <location>
        <begin position="96"/>
        <end position="126"/>
    </location>
</feature>
<keyword evidence="14" id="KW-1185">Reference proteome</keyword>
<organism evidence="13 14">
    <name type="scientific">Crotalus adamanteus</name>
    <name type="common">Eastern diamondback rattlesnake</name>
    <dbReference type="NCBI Taxonomy" id="8729"/>
    <lineage>
        <taxon>Eukaryota</taxon>
        <taxon>Metazoa</taxon>
        <taxon>Chordata</taxon>
        <taxon>Craniata</taxon>
        <taxon>Vertebrata</taxon>
        <taxon>Euteleostomi</taxon>
        <taxon>Lepidosauria</taxon>
        <taxon>Squamata</taxon>
        <taxon>Bifurcata</taxon>
        <taxon>Unidentata</taxon>
        <taxon>Episquamata</taxon>
        <taxon>Toxicofera</taxon>
        <taxon>Serpentes</taxon>
        <taxon>Colubroidea</taxon>
        <taxon>Viperidae</taxon>
        <taxon>Crotalinae</taxon>
        <taxon>Crotalus</taxon>
    </lineage>
</organism>
<dbReference type="CDD" id="cd00086">
    <property type="entry name" value="homeodomain"/>
    <property type="match status" value="1"/>
</dbReference>
<gene>
    <name evidence="13" type="ORF">NXF25_005404</name>
</gene>
<keyword evidence="7 9" id="KW-0539">Nucleus</keyword>
<evidence type="ECO:0000256" key="8">
    <source>
        <dbReference type="ARBA" id="ARBA00032979"/>
    </source>
</evidence>
<keyword evidence="11" id="KW-0175">Coiled coil</keyword>
<sequence>MFPSPVTSTPFSVKDILSLEQHPSGLASLELSALGSPSSCMLATFKQESYPAEDAPLAEAPAGLAKGSGSGSTFPGPFFAKSYVEIEPTKEPKESKKELCVLSKSLEQEKREAEEAERPRQRKRRKPRVLFSQAQVYELERRFKQQKYLSAPERDHLANVLKLTSTQVKIWFQNRRYKCKRQRQDQSLELVGSIPPPRRIAVPVLVRDGKPCLGDSSPYSSPYNVSLNPYSYNAYPAYGSYGGGGGGPGACNASYSCSYPAVQSVQPSAAAGNFMNFSVGDLNPVQTSIPQGNGGLPALHGIRAW</sequence>
<comment type="subcellular location">
    <subcellularLocation>
        <location evidence="1 9 10">Nucleus</location>
    </subcellularLocation>
</comment>